<evidence type="ECO:0000313" key="2">
    <source>
        <dbReference type="EMBL" id="MBS8265747.1"/>
    </source>
</evidence>
<dbReference type="Pfam" id="PF12804">
    <property type="entry name" value="NTP_transf_3"/>
    <property type="match status" value="1"/>
</dbReference>
<dbReference type="InterPro" id="IPR036388">
    <property type="entry name" value="WH-like_DNA-bd_sf"/>
</dbReference>
<evidence type="ECO:0000313" key="3">
    <source>
        <dbReference type="Proteomes" id="UP000761411"/>
    </source>
</evidence>
<dbReference type="SUPFAM" id="SSF53448">
    <property type="entry name" value="Nucleotide-diphospho-sugar transferases"/>
    <property type="match status" value="1"/>
</dbReference>
<dbReference type="RefSeq" id="WP_213370334.1">
    <property type="nucleotide sequence ID" value="NZ_QTKX01000002.1"/>
</dbReference>
<dbReference type="GO" id="GO:0016779">
    <property type="term" value="F:nucleotidyltransferase activity"/>
    <property type="evidence" value="ECO:0007669"/>
    <property type="project" value="UniProtKB-ARBA"/>
</dbReference>
<dbReference type="CDD" id="cd05151">
    <property type="entry name" value="ChoK-like"/>
    <property type="match status" value="1"/>
</dbReference>
<dbReference type="Gene3D" id="1.10.10.10">
    <property type="entry name" value="Winged helix-like DNA-binding domain superfamily/Winged helix DNA-binding domain"/>
    <property type="match status" value="1"/>
</dbReference>
<keyword evidence="3" id="KW-1185">Reference proteome</keyword>
<name>A0A944GXG5_9BACI</name>
<dbReference type="Pfam" id="PF13412">
    <property type="entry name" value="HTH_24"/>
    <property type="match status" value="1"/>
</dbReference>
<dbReference type="Gene3D" id="3.90.1200.10">
    <property type="match status" value="1"/>
</dbReference>
<dbReference type="InterPro" id="IPR025877">
    <property type="entry name" value="MobA-like_NTP_Trfase"/>
</dbReference>
<dbReference type="SUPFAM" id="SSF56112">
    <property type="entry name" value="Protein kinase-like (PK-like)"/>
    <property type="match status" value="1"/>
</dbReference>
<dbReference type="Gene3D" id="3.90.550.10">
    <property type="entry name" value="Spore Coat Polysaccharide Biosynthesis Protein SpsA, Chain A"/>
    <property type="match status" value="1"/>
</dbReference>
<dbReference type="AlphaFoldDB" id="A0A944GXG5"/>
<dbReference type="GO" id="GO:0005737">
    <property type="term" value="C:cytoplasm"/>
    <property type="evidence" value="ECO:0007669"/>
    <property type="project" value="TreeGrafter"/>
</dbReference>
<protein>
    <submittedName>
        <fullName evidence="2">Winged helix-turn-helix transcriptional regulator</fullName>
    </submittedName>
</protein>
<sequence length="626" mass="72249">MEHLIKLLEAINKNNNVSQKKLSDLNDISIGKVNYLIQEMLEKGLIYNEKKGRNMNYFLTPKGIEYLQQQIGSYQDKKVNIHYTDVKKEITQAVILAGGLRKDFNCPAGMLKVEDKELIKRNIEILQEIGITKFVIVTGYMKDAFRELEDFANITFVENKRYKWTGSMASLACAFEHITDDFLLLEDDLLIEERAIKELAASPLRDCVLITNESGSGDEAFVEIRNGFLYKVSKDIHQFNRIDGEMIGASKLSLDVFHMMVRDYEQHNRNPYMNYEYMLLDISRNFNIGYLKLFNIVWAEADSQEQFYDIKQKIFPMLKRKEAEFRENQIKGYLSAALGIEPDEVTGIQAFGGMTNKNYKVTIGDKEYVLRVPGNGTEKMISRSEEKVNSSLASELGIDTELLYFNDETGIKVSELIPNAETLNSKTAKREDYMTLTAGILNKLHHSGIKMANTFNVFEKIEEYELLLKEVNGSTYSGYEEVKSQVMKLKQQFDAMVFDFVPCHNDTVPENFVKSGEEGIYLIDWEYGGMNDPMWDIAAHSLECNFSSEEEELFLTIYLDQELIPGEIKKRILMNKIYQDLLWSVWTNIKEAKGDDFGNYGIDRFNRVKENLTNPLLTEKTYELKK</sequence>
<dbReference type="InterPro" id="IPR029044">
    <property type="entry name" value="Nucleotide-diphossugar_trans"/>
</dbReference>
<dbReference type="GO" id="GO:0006646">
    <property type="term" value="P:phosphatidylethanolamine biosynthetic process"/>
    <property type="evidence" value="ECO:0007669"/>
    <property type="project" value="TreeGrafter"/>
</dbReference>
<accession>A0A944GXG5</accession>
<dbReference type="InterPro" id="IPR011009">
    <property type="entry name" value="Kinase-like_dom_sf"/>
</dbReference>
<dbReference type="Pfam" id="PF01633">
    <property type="entry name" value="Choline_kinase"/>
    <property type="match status" value="1"/>
</dbReference>
<dbReference type="InterPro" id="IPR036390">
    <property type="entry name" value="WH_DNA-bd_sf"/>
</dbReference>
<proteinExistence type="predicted"/>
<organism evidence="2 3">
    <name type="scientific">Mesobacillus boroniphilus</name>
    <dbReference type="NCBI Taxonomy" id="308892"/>
    <lineage>
        <taxon>Bacteria</taxon>
        <taxon>Bacillati</taxon>
        <taxon>Bacillota</taxon>
        <taxon>Bacilli</taxon>
        <taxon>Bacillales</taxon>
        <taxon>Bacillaceae</taxon>
        <taxon>Mesobacillus</taxon>
    </lineage>
</organism>
<gene>
    <name evidence="2" type="ORF">DYI25_15075</name>
</gene>
<comment type="caution">
    <text evidence="2">The sequence shown here is derived from an EMBL/GenBank/DDBJ whole genome shotgun (WGS) entry which is preliminary data.</text>
</comment>
<dbReference type="GO" id="GO:0004305">
    <property type="term" value="F:ethanolamine kinase activity"/>
    <property type="evidence" value="ECO:0007669"/>
    <property type="project" value="TreeGrafter"/>
</dbReference>
<dbReference type="PANTHER" id="PTHR22603:SF66">
    <property type="entry name" value="ETHANOLAMINE KINASE"/>
    <property type="match status" value="1"/>
</dbReference>
<evidence type="ECO:0000259" key="1">
    <source>
        <dbReference type="Pfam" id="PF12804"/>
    </source>
</evidence>
<dbReference type="EMBL" id="QTKX01000002">
    <property type="protein sequence ID" value="MBS8265747.1"/>
    <property type="molecule type" value="Genomic_DNA"/>
</dbReference>
<dbReference type="Gene3D" id="3.30.200.20">
    <property type="entry name" value="Phosphorylase Kinase, domain 1"/>
    <property type="match status" value="1"/>
</dbReference>
<feature type="domain" description="MobA-like NTP transferase" evidence="1">
    <location>
        <begin position="93"/>
        <end position="203"/>
    </location>
</feature>
<dbReference type="PANTHER" id="PTHR22603">
    <property type="entry name" value="CHOLINE/ETHANOALAMINE KINASE"/>
    <property type="match status" value="1"/>
</dbReference>
<dbReference type="SUPFAM" id="SSF46785">
    <property type="entry name" value="Winged helix' DNA-binding domain"/>
    <property type="match status" value="1"/>
</dbReference>
<dbReference type="Proteomes" id="UP000761411">
    <property type="component" value="Unassembled WGS sequence"/>
</dbReference>
<reference evidence="2 3" key="1">
    <citation type="journal article" date="2021" name="Microorganisms">
        <title>Bacterial Dimethylsulfoniopropionate Biosynthesis in the East China Sea.</title>
        <authorList>
            <person name="Liu J."/>
            <person name="Zhang Y."/>
            <person name="Liu J."/>
            <person name="Zhong H."/>
            <person name="Williams B.T."/>
            <person name="Zheng Y."/>
            <person name="Curson A.R.J."/>
            <person name="Sun C."/>
            <person name="Sun H."/>
            <person name="Song D."/>
            <person name="Wagner Mackenzie B."/>
            <person name="Bermejo Martinez A."/>
            <person name="Todd J.D."/>
            <person name="Zhang X.H."/>
        </authorList>
    </citation>
    <scope>NUCLEOTIDE SEQUENCE [LARGE SCALE GENOMIC DNA]</scope>
    <source>
        <strain evidence="2 3">ESS08</strain>
    </source>
</reference>